<proteinExistence type="predicted"/>
<evidence type="ECO:0000256" key="4">
    <source>
        <dbReference type="ARBA" id="ARBA00022516"/>
    </source>
</evidence>
<dbReference type="PANTHER" id="PTHR30372">
    <property type="entry name" value="LIPID-A-DISACCHARIDE SYNTHASE"/>
    <property type="match status" value="1"/>
</dbReference>
<comment type="caution">
    <text evidence="11">The sequence shown here is derived from an EMBL/GenBank/DDBJ whole genome shotgun (WGS) entry which is preliminary data.</text>
</comment>
<dbReference type="NCBIfam" id="TIGR00215">
    <property type="entry name" value="lpxB"/>
    <property type="match status" value="1"/>
</dbReference>
<organism evidence="11 12">
    <name type="scientific">Plebeiibacterium marinum</name>
    <dbReference type="NCBI Taxonomy" id="2992111"/>
    <lineage>
        <taxon>Bacteria</taxon>
        <taxon>Pseudomonadati</taxon>
        <taxon>Bacteroidota</taxon>
        <taxon>Bacteroidia</taxon>
        <taxon>Marinilabiliales</taxon>
        <taxon>Marinilabiliaceae</taxon>
        <taxon>Plebeiibacterium</taxon>
    </lineage>
</organism>
<dbReference type="GO" id="GO:0005543">
    <property type="term" value="F:phospholipid binding"/>
    <property type="evidence" value="ECO:0007669"/>
    <property type="project" value="TreeGrafter"/>
</dbReference>
<evidence type="ECO:0000256" key="1">
    <source>
        <dbReference type="ARBA" id="ARBA00002056"/>
    </source>
</evidence>
<evidence type="ECO:0000313" key="11">
    <source>
        <dbReference type="EMBL" id="MCW3807730.1"/>
    </source>
</evidence>
<evidence type="ECO:0000256" key="6">
    <source>
        <dbReference type="ARBA" id="ARBA00022676"/>
    </source>
</evidence>
<evidence type="ECO:0000256" key="2">
    <source>
        <dbReference type="ARBA" id="ARBA00012687"/>
    </source>
</evidence>
<reference evidence="11" key="1">
    <citation type="submission" date="2022-10" db="EMBL/GenBank/DDBJ databases">
        <authorList>
            <person name="Yu W.X."/>
        </authorList>
    </citation>
    <scope>NUCLEOTIDE SEQUENCE</scope>
    <source>
        <strain evidence="11">D04</strain>
    </source>
</reference>
<keyword evidence="7 11" id="KW-0808">Transferase</keyword>
<evidence type="ECO:0000256" key="8">
    <source>
        <dbReference type="ARBA" id="ARBA00023098"/>
    </source>
</evidence>
<dbReference type="Proteomes" id="UP001207408">
    <property type="component" value="Unassembled WGS sequence"/>
</dbReference>
<dbReference type="RefSeq" id="WP_301202181.1">
    <property type="nucleotide sequence ID" value="NZ_JAPDPI010000057.1"/>
</dbReference>
<dbReference type="EMBL" id="JAPDPI010000057">
    <property type="protein sequence ID" value="MCW3807730.1"/>
    <property type="molecule type" value="Genomic_DNA"/>
</dbReference>
<comment type="function">
    <text evidence="1">Condensation of UDP-2,3-diacylglucosamine and 2,3-diacylglucosamine-1-phosphate to form lipid A disaccharide, a precursor of lipid A, a phosphorylated glycolipid that anchors the lipopolysaccharide to the outer membrane of the cell.</text>
</comment>
<dbReference type="Pfam" id="PF02684">
    <property type="entry name" value="LpxB"/>
    <property type="match status" value="1"/>
</dbReference>
<dbReference type="GO" id="GO:0008915">
    <property type="term" value="F:lipid-A-disaccharide synthase activity"/>
    <property type="evidence" value="ECO:0007669"/>
    <property type="project" value="UniProtKB-UniRule"/>
</dbReference>
<dbReference type="GO" id="GO:0009245">
    <property type="term" value="P:lipid A biosynthetic process"/>
    <property type="evidence" value="ECO:0007669"/>
    <property type="project" value="UniProtKB-UniRule"/>
</dbReference>
<keyword evidence="5" id="KW-0441">Lipid A biosynthesis</keyword>
<comment type="catalytic activity">
    <reaction evidence="9">
        <text>a lipid X + a UDP-2-N,3-O-bis[(3R)-3-hydroxyacyl]-alpha-D-glucosamine = a lipid A disaccharide + UDP + H(+)</text>
        <dbReference type="Rhea" id="RHEA:67828"/>
        <dbReference type="ChEBI" id="CHEBI:15378"/>
        <dbReference type="ChEBI" id="CHEBI:58223"/>
        <dbReference type="ChEBI" id="CHEBI:137748"/>
        <dbReference type="ChEBI" id="CHEBI:176338"/>
        <dbReference type="ChEBI" id="CHEBI:176343"/>
        <dbReference type="EC" id="2.4.1.182"/>
    </reaction>
</comment>
<accession>A0AAE3SMN2</accession>
<protein>
    <recommendedName>
        <fullName evidence="3 10">Lipid-A-disaccharide synthase</fullName>
        <ecNumber evidence="2 10">2.4.1.182</ecNumber>
    </recommendedName>
</protein>
<dbReference type="InterPro" id="IPR003835">
    <property type="entry name" value="Glyco_trans_19"/>
</dbReference>
<evidence type="ECO:0000313" key="12">
    <source>
        <dbReference type="Proteomes" id="UP001207408"/>
    </source>
</evidence>
<keyword evidence="12" id="KW-1185">Reference proteome</keyword>
<dbReference type="SUPFAM" id="SSF53756">
    <property type="entry name" value="UDP-Glycosyltransferase/glycogen phosphorylase"/>
    <property type="match status" value="1"/>
</dbReference>
<keyword evidence="6 11" id="KW-0328">Glycosyltransferase</keyword>
<evidence type="ECO:0000256" key="5">
    <source>
        <dbReference type="ARBA" id="ARBA00022556"/>
    </source>
</evidence>
<evidence type="ECO:0000256" key="9">
    <source>
        <dbReference type="ARBA" id="ARBA00048975"/>
    </source>
</evidence>
<gene>
    <name evidence="11" type="primary">lpxB</name>
    <name evidence="11" type="ORF">OM074_19030</name>
</gene>
<name>A0AAE3SMN2_9BACT</name>
<dbReference type="AlphaFoldDB" id="A0AAE3SMN2"/>
<dbReference type="PANTHER" id="PTHR30372:SF4">
    <property type="entry name" value="LIPID-A-DISACCHARIDE SYNTHASE, MITOCHONDRIAL-RELATED"/>
    <property type="match status" value="1"/>
</dbReference>
<keyword evidence="4" id="KW-0444">Lipid biosynthesis</keyword>
<evidence type="ECO:0000256" key="3">
    <source>
        <dbReference type="ARBA" id="ARBA00020902"/>
    </source>
</evidence>
<dbReference type="EC" id="2.4.1.182" evidence="2 10"/>
<sequence>MNYYIIAGEPSGDLHASNLMKAIKEEDTNCNFRFWGGDLMSEVGGDMVRHYKDTAYMGIKEVIVNLGKIKANFKLCKSDLLKYKPDVLILVDYPGFNLRMAEFAHKNGIKVYYYISPKIWAWNTGRVKKIKAYVDKMYTILPFETDFYKAYNVPIEYVGNPVLDAIDNRKNKNESLETFLKRNNLDSRPIVALLAGSRQQELNNVLPIMLLMVKHFPQFQFIIAGAPSFTINDYEPFIKDLDVKVVFNQTYELAQQAHGALVTSGTATLETALLDCPQIVCYKMWGGKTITKLVKRFILKVKYISLVNLIVNKEAVKEIIQDDLNENNVKAELGKLLNDQDYRINIFNHYNDLHKIMGKPGTSSRAAKLMISALKAIPTEN</sequence>
<dbReference type="GO" id="GO:0016020">
    <property type="term" value="C:membrane"/>
    <property type="evidence" value="ECO:0007669"/>
    <property type="project" value="GOC"/>
</dbReference>
<evidence type="ECO:0000256" key="7">
    <source>
        <dbReference type="ARBA" id="ARBA00022679"/>
    </source>
</evidence>
<evidence type="ECO:0000256" key="10">
    <source>
        <dbReference type="NCBIfam" id="TIGR00215"/>
    </source>
</evidence>
<keyword evidence="8" id="KW-0443">Lipid metabolism</keyword>